<proteinExistence type="inferred from homology"/>
<dbReference type="CDD" id="cd08422">
    <property type="entry name" value="PBP2_CrgA_like"/>
    <property type="match status" value="1"/>
</dbReference>
<feature type="domain" description="HTH lysR-type" evidence="5">
    <location>
        <begin position="1"/>
        <end position="59"/>
    </location>
</feature>
<dbReference type="Pfam" id="PF03466">
    <property type="entry name" value="LysR_substrate"/>
    <property type="match status" value="1"/>
</dbReference>
<reference evidence="6 7" key="1">
    <citation type="submission" date="2017-05" db="EMBL/GenBank/DDBJ databases">
        <authorList>
            <person name="Song R."/>
            <person name="Chenine A.L."/>
            <person name="Ruprecht R.M."/>
        </authorList>
    </citation>
    <scope>NUCLEOTIDE SEQUENCE [LARGE SCALE GENOMIC DNA]</scope>
    <source>
        <strain evidence="6 7">DSM 26136</strain>
    </source>
</reference>
<dbReference type="PROSITE" id="PS50931">
    <property type="entry name" value="HTH_LYSR"/>
    <property type="match status" value="1"/>
</dbReference>
<keyword evidence="2" id="KW-0805">Transcription regulation</keyword>
<dbReference type="Pfam" id="PF00126">
    <property type="entry name" value="HTH_1"/>
    <property type="match status" value="1"/>
</dbReference>
<keyword evidence="4" id="KW-0804">Transcription</keyword>
<evidence type="ECO:0000259" key="5">
    <source>
        <dbReference type="PROSITE" id="PS50931"/>
    </source>
</evidence>
<evidence type="ECO:0000256" key="4">
    <source>
        <dbReference type="ARBA" id="ARBA00023163"/>
    </source>
</evidence>
<dbReference type="AlphaFoldDB" id="A0A1Y0EQ15"/>
<dbReference type="InterPro" id="IPR005119">
    <property type="entry name" value="LysR_subst-bd"/>
</dbReference>
<dbReference type="Gene3D" id="3.40.190.290">
    <property type="match status" value="1"/>
</dbReference>
<keyword evidence="7" id="KW-1185">Reference proteome</keyword>
<dbReference type="GO" id="GO:0006351">
    <property type="term" value="P:DNA-templated transcription"/>
    <property type="evidence" value="ECO:0007669"/>
    <property type="project" value="TreeGrafter"/>
</dbReference>
<dbReference type="Gene3D" id="1.10.10.10">
    <property type="entry name" value="Winged helix-like DNA-binding domain superfamily/Winged helix DNA-binding domain"/>
    <property type="match status" value="1"/>
</dbReference>
<accession>A0A1Y0EQ15</accession>
<sequence>MDLFRALQAFVAVVDQGSLVKAAEHLARPTAVVSRQLSALEAHLGTRLLQRTTRRQALTEAGQEYYQRATQILAELEEAEAVVSQQTLRPEGLLRVAAPLSFGIHQLPGLLPELCERYPQLRLDIFVTDRVVDLLHDGIDLALRTHLEADENVVAREICRLPLVACAAPAYLARRGTPRHPRELEAHQTLSYTYLSYQDRWTFSDDVGNTQQAPIQPTVRATTGDLLRPLASAGHGIVAVPRYIVQDLLDSGALQPVLAGWHLQPLPLYAVFPSRKFISAKVRVFVNHLLDHLGAPDPHRLDLR</sequence>
<dbReference type="RefSeq" id="WP_087281904.1">
    <property type="nucleotide sequence ID" value="NZ_CP021455.1"/>
</dbReference>
<dbReference type="GO" id="GO:0003700">
    <property type="term" value="F:DNA-binding transcription factor activity"/>
    <property type="evidence" value="ECO:0007669"/>
    <property type="project" value="InterPro"/>
</dbReference>
<dbReference type="SUPFAM" id="SSF53850">
    <property type="entry name" value="Periplasmic binding protein-like II"/>
    <property type="match status" value="1"/>
</dbReference>
<comment type="similarity">
    <text evidence="1">Belongs to the LysR transcriptional regulatory family.</text>
</comment>
<name>A0A1Y0EQ15_9BURK</name>
<evidence type="ECO:0000256" key="3">
    <source>
        <dbReference type="ARBA" id="ARBA00023125"/>
    </source>
</evidence>
<evidence type="ECO:0000256" key="1">
    <source>
        <dbReference type="ARBA" id="ARBA00009437"/>
    </source>
</evidence>
<dbReference type="EMBL" id="CP021455">
    <property type="protein sequence ID" value="ARU05588.1"/>
    <property type="molecule type" value="Genomic_DNA"/>
</dbReference>
<dbReference type="InterPro" id="IPR000847">
    <property type="entry name" value="LysR_HTH_N"/>
</dbReference>
<gene>
    <name evidence="6" type="ORF">CCO03_13640</name>
</gene>
<evidence type="ECO:0000313" key="7">
    <source>
        <dbReference type="Proteomes" id="UP000196138"/>
    </source>
</evidence>
<dbReference type="InterPro" id="IPR058163">
    <property type="entry name" value="LysR-type_TF_proteobact-type"/>
</dbReference>
<dbReference type="PANTHER" id="PTHR30537">
    <property type="entry name" value="HTH-TYPE TRANSCRIPTIONAL REGULATOR"/>
    <property type="match status" value="1"/>
</dbReference>
<dbReference type="InterPro" id="IPR036388">
    <property type="entry name" value="WH-like_DNA-bd_sf"/>
</dbReference>
<dbReference type="KEGG" id="cser:CCO03_13640"/>
<dbReference type="Proteomes" id="UP000196138">
    <property type="component" value="Chromosome"/>
</dbReference>
<evidence type="ECO:0000256" key="2">
    <source>
        <dbReference type="ARBA" id="ARBA00023015"/>
    </source>
</evidence>
<dbReference type="SUPFAM" id="SSF46785">
    <property type="entry name" value="Winged helix' DNA-binding domain"/>
    <property type="match status" value="1"/>
</dbReference>
<keyword evidence="3" id="KW-0238">DNA-binding</keyword>
<organism evidence="6 7">
    <name type="scientific">Comamonas serinivorans</name>
    <dbReference type="NCBI Taxonomy" id="1082851"/>
    <lineage>
        <taxon>Bacteria</taxon>
        <taxon>Pseudomonadati</taxon>
        <taxon>Pseudomonadota</taxon>
        <taxon>Betaproteobacteria</taxon>
        <taxon>Burkholderiales</taxon>
        <taxon>Comamonadaceae</taxon>
        <taxon>Comamonas</taxon>
    </lineage>
</organism>
<dbReference type="PANTHER" id="PTHR30537:SF35">
    <property type="entry name" value="TRANSCRIPTIONAL REGULATORY PROTEIN"/>
    <property type="match status" value="1"/>
</dbReference>
<dbReference type="FunFam" id="1.10.10.10:FF:000001">
    <property type="entry name" value="LysR family transcriptional regulator"/>
    <property type="match status" value="1"/>
</dbReference>
<protein>
    <recommendedName>
        <fullName evidence="5">HTH lysR-type domain-containing protein</fullName>
    </recommendedName>
</protein>
<dbReference type="OrthoDB" id="9786526at2"/>
<dbReference type="GO" id="GO:0043565">
    <property type="term" value="F:sequence-specific DNA binding"/>
    <property type="evidence" value="ECO:0007669"/>
    <property type="project" value="TreeGrafter"/>
</dbReference>
<evidence type="ECO:0000313" key="6">
    <source>
        <dbReference type="EMBL" id="ARU05588.1"/>
    </source>
</evidence>
<dbReference type="InterPro" id="IPR036390">
    <property type="entry name" value="WH_DNA-bd_sf"/>
</dbReference>